<dbReference type="InterPro" id="IPR018289">
    <property type="entry name" value="MULE_transposase_dom"/>
</dbReference>
<evidence type="ECO:0000256" key="6">
    <source>
        <dbReference type="ARBA" id="ARBA00022679"/>
    </source>
</evidence>
<keyword evidence="15" id="KW-1185">Reference proteome</keyword>
<evidence type="ECO:0000256" key="10">
    <source>
        <dbReference type="SAM" id="MobiDB-lite"/>
    </source>
</evidence>
<dbReference type="GO" id="GO:0006665">
    <property type="term" value="P:sphingolipid metabolic process"/>
    <property type="evidence" value="ECO:0007669"/>
    <property type="project" value="UniProtKB-KW"/>
</dbReference>
<evidence type="ECO:0000256" key="2">
    <source>
        <dbReference type="ARBA" id="ARBA00004389"/>
    </source>
</evidence>
<dbReference type="PROSITE" id="PS00599">
    <property type="entry name" value="AA_TRANSFER_CLASS_2"/>
    <property type="match status" value="1"/>
</dbReference>
<dbReference type="Gene3D" id="3.40.640.10">
    <property type="entry name" value="Type I PLP-dependent aspartate aminotransferase-like (Major domain)"/>
    <property type="match status" value="1"/>
</dbReference>
<evidence type="ECO:0000313" key="15">
    <source>
        <dbReference type="Proteomes" id="UP001415857"/>
    </source>
</evidence>
<reference evidence="14 15" key="1">
    <citation type="journal article" date="2024" name="Plant J.">
        <title>Genome sequences and population genomics reveal climatic adaptation and genomic divergence between two closely related sweetgum species.</title>
        <authorList>
            <person name="Xu W.Q."/>
            <person name="Ren C.Q."/>
            <person name="Zhang X.Y."/>
            <person name="Comes H.P."/>
            <person name="Liu X.H."/>
            <person name="Li Y.G."/>
            <person name="Kettle C.J."/>
            <person name="Jalonen R."/>
            <person name="Gaisberger H."/>
            <person name="Ma Y.Z."/>
            <person name="Qiu Y.X."/>
        </authorList>
    </citation>
    <scope>NUCLEOTIDE SEQUENCE [LARGE SCALE GENOMIC DNA]</scope>
    <source>
        <strain evidence="14">Hangzhou</strain>
    </source>
</reference>
<proteinExistence type="inferred from homology"/>
<dbReference type="PANTHER" id="PTHR13693:SF77">
    <property type="entry name" value="8-AMINO-7-OXONONANOATE SYNTHASE"/>
    <property type="match status" value="1"/>
</dbReference>
<keyword evidence="11" id="KW-0472">Membrane</keyword>
<dbReference type="AlphaFoldDB" id="A0AAP0XAA6"/>
<feature type="compositionally biased region" description="Basic and acidic residues" evidence="10">
    <location>
        <begin position="89"/>
        <end position="98"/>
    </location>
</feature>
<gene>
    <name evidence="14" type="ORF">L1049_019604</name>
</gene>
<dbReference type="Gene3D" id="3.90.1150.10">
    <property type="entry name" value="Aspartate Aminotransferase, domain 1"/>
    <property type="match status" value="1"/>
</dbReference>
<sequence length="535" mass="57939">MGTFQAGCRPFIGLDGCHLKGPHGGMLLSAVALDGNCGLYPLAFAIVEGETIESWSFFLHHLHTVLGNAQDMPLTFMTDRQKGGKSRGRGRDGGRESRSGSSTHEYNATLKGDGFGVFGESPQPWDRASVEVEIAETTFQKWLQNIPSSGDDKVGAPPQQFKKLLLFSGNDYLGLSSHPEVKKAAAKAVHECGMGPRGSALTCGYTNHHRLLESCLADLKRKEDCLLCPTGYAANVSLMVALGNVGSLLAASRKPSKDERIAIFSDALNHASIIDGIRLAEQQRNVEVYVYRHCDMSHLNALLSSCTLKKKVVVTDSLFSMDGDLAPMMELAKLRKKHGFLLVIDDAHGTLVFGENGGGVAEEFNCEKDVDICVGTLSKSIGCHGGFIACSKKWKMLIQSTGRTFIFSTAITVPVAAAAHAAVTVARKEKWRRRAIWNRVRDFHALTGIPITSHVVSLIIGSEEKNEQASHHLLECGFHVTAIRPPAVPPNSCRLRVTLSAAHTIDDLKKLIAALSHCIDFKDVGVPSSKAFSKL</sequence>
<dbReference type="PANTHER" id="PTHR13693">
    <property type="entry name" value="CLASS II AMINOTRANSFERASE/8-AMINO-7-OXONONANOATE SYNTHASE"/>
    <property type="match status" value="1"/>
</dbReference>
<dbReference type="InterPro" id="IPR001917">
    <property type="entry name" value="Aminotrans_II_pyridoxalP_BS"/>
</dbReference>
<evidence type="ECO:0000256" key="5">
    <source>
        <dbReference type="ARBA" id="ARBA00010008"/>
    </source>
</evidence>
<dbReference type="InterPro" id="IPR050087">
    <property type="entry name" value="AON_synthase_class-II"/>
</dbReference>
<dbReference type="GO" id="GO:0030170">
    <property type="term" value="F:pyridoxal phosphate binding"/>
    <property type="evidence" value="ECO:0007669"/>
    <property type="project" value="InterPro"/>
</dbReference>
<comment type="cofactor">
    <cofactor evidence="1 9">
        <name>pyridoxal 5'-phosphate</name>
        <dbReference type="ChEBI" id="CHEBI:597326"/>
    </cofactor>
</comment>
<feature type="domain" description="Aminotransferase class I/classII large" evidence="12">
    <location>
        <begin position="163"/>
        <end position="515"/>
    </location>
</feature>
<keyword evidence="7 9" id="KW-0663">Pyridoxal phosphate</keyword>
<feature type="transmembrane region" description="Helical" evidence="11">
    <location>
        <begin position="405"/>
        <end position="426"/>
    </location>
</feature>
<comment type="similarity">
    <text evidence="5">Belongs to the class-II pyridoxal-phosphate-dependent aminotransferase family. BioF subfamily.</text>
</comment>
<evidence type="ECO:0000259" key="12">
    <source>
        <dbReference type="Pfam" id="PF00155"/>
    </source>
</evidence>
<evidence type="ECO:0000256" key="1">
    <source>
        <dbReference type="ARBA" id="ARBA00001933"/>
    </source>
</evidence>
<keyword evidence="11" id="KW-0812">Transmembrane</keyword>
<dbReference type="InterPro" id="IPR015422">
    <property type="entry name" value="PyrdxlP-dep_Trfase_small"/>
</dbReference>
<evidence type="ECO:0000259" key="13">
    <source>
        <dbReference type="Pfam" id="PF10551"/>
    </source>
</evidence>
<name>A0AAP0XAA6_LIQFO</name>
<feature type="region of interest" description="Disordered" evidence="10">
    <location>
        <begin position="78"/>
        <end position="108"/>
    </location>
</feature>
<dbReference type="Pfam" id="PF10551">
    <property type="entry name" value="MULE"/>
    <property type="match status" value="1"/>
</dbReference>
<evidence type="ECO:0000256" key="11">
    <source>
        <dbReference type="SAM" id="Phobius"/>
    </source>
</evidence>
<dbReference type="GO" id="GO:0005789">
    <property type="term" value="C:endoplasmic reticulum membrane"/>
    <property type="evidence" value="ECO:0007669"/>
    <property type="project" value="UniProtKB-SubCell"/>
</dbReference>
<comment type="subcellular location">
    <subcellularLocation>
        <location evidence="2">Endoplasmic reticulum membrane</location>
        <topology evidence="2">Single-pass membrane protein</topology>
    </subcellularLocation>
</comment>
<dbReference type="SUPFAM" id="SSF53383">
    <property type="entry name" value="PLP-dependent transferases"/>
    <property type="match status" value="1"/>
</dbReference>
<feature type="domain" description="MULE transposase" evidence="13">
    <location>
        <begin position="12"/>
        <end position="84"/>
    </location>
</feature>
<dbReference type="GO" id="GO:0009102">
    <property type="term" value="P:biotin biosynthetic process"/>
    <property type="evidence" value="ECO:0007669"/>
    <property type="project" value="TreeGrafter"/>
</dbReference>
<dbReference type="InterPro" id="IPR004839">
    <property type="entry name" value="Aminotransferase_I/II_large"/>
</dbReference>
<dbReference type="Proteomes" id="UP001415857">
    <property type="component" value="Unassembled WGS sequence"/>
</dbReference>
<dbReference type="GO" id="GO:0016740">
    <property type="term" value="F:transferase activity"/>
    <property type="evidence" value="ECO:0007669"/>
    <property type="project" value="UniProtKB-KW"/>
</dbReference>
<evidence type="ECO:0008006" key="16">
    <source>
        <dbReference type="Google" id="ProtNLM"/>
    </source>
</evidence>
<comment type="pathway">
    <text evidence="4">Sphingolipid metabolism.</text>
</comment>
<keyword evidence="8" id="KW-0746">Sphingolipid metabolism</keyword>
<comment type="caution">
    <text evidence="14">The sequence shown here is derived from an EMBL/GenBank/DDBJ whole genome shotgun (WGS) entry which is preliminary data.</text>
</comment>
<dbReference type="InterPro" id="IPR015424">
    <property type="entry name" value="PyrdxlP-dep_Trfase"/>
</dbReference>
<evidence type="ECO:0000256" key="3">
    <source>
        <dbReference type="ARBA" id="ARBA00004760"/>
    </source>
</evidence>
<comment type="pathway">
    <text evidence="3">Lipid metabolism; sphingolipid metabolism.</text>
</comment>
<evidence type="ECO:0000256" key="9">
    <source>
        <dbReference type="RuleBase" id="RU003693"/>
    </source>
</evidence>
<evidence type="ECO:0000256" key="7">
    <source>
        <dbReference type="ARBA" id="ARBA00022898"/>
    </source>
</evidence>
<evidence type="ECO:0000313" key="14">
    <source>
        <dbReference type="EMBL" id="KAK9291655.1"/>
    </source>
</evidence>
<keyword evidence="8" id="KW-0443">Lipid metabolism</keyword>
<organism evidence="14 15">
    <name type="scientific">Liquidambar formosana</name>
    <name type="common">Formosan gum</name>
    <dbReference type="NCBI Taxonomy" id="63359"/>
    <lineage>
        <taxon>Eukaryota</taxon>
        <taxon>Viridiplantae</taxon>
        <taxon>Streptophyta</taxon>
        <taxon>Embryophyta</taxon>
        <taxon>Tracheophyta</taxon>
        <taxon>Spermatophyta</taxon>
        <taxon>Magnoliopsida</taxon>
        <taxon>eudicotyledons</taxon>
        <taxon>Gunneridae</taxon>
        <taxon>Pentapetalae</taxon>
        <taxon>Saxifragales</taxon>
        <taxon>Altingiaceae</taxon>
        <taxon>Liquidambar</taxon>
    </lineage>
</organism>
<dbReference type="Pfam" id="PF00155">
    <property type="entry name" value="Aminotran_1_2"/>
    <property type="match status" value="1"/>
</dbReference>
<accession>A0AAP0XAA6</accession>
<evidence type="ECO:0000256" key="8">
    <source>
        <dbReference type="ARBA" id="ARBA00022919"/>
    </source>
</evidence>
<dbReference type="InterPro" id="IPR015421">
    <property type="entry name" value="PyrdxlP-dep_Trfase_major"/>
</dbReference>
<keyword evidence="6" id="KW-0808">Transferase</keyword>
<keyword evidence="11" id="KW-1133">Transmembrane helix</keyword>
<protein>
    <recommendedName>
        <fullName evidence="16">Serine C-palmitoyltransferase</fullName>
    </recommendedName>
</protein>
<dbReference type="EMBL" id="JBBPBK010000001">
    <property type="protein sequence ID" value="KAK9291655.1"/>
    <property type="molecule type" value="Genomic_DNA"/>
</dbReference>
<evidence type="ECO:0000256" key="4">
    <source>
        <dbReference type="ARBA" id="ARBA00004991"/>
    </source>
</evidence>